<accession>A0A8K0P6N3</accession>
<protein>
    <submittedName>
        <fullName evidence="1">Uncharacterized protein</fullName>
    </submittedName>
</protein>
<comment type="caution">
    <text evidence="1">The sequence shown here is derived from an EMBL/GenBank/DDBJ whole genome shotgun (WGS) entry which is preliminary data.</text>
</comment>
<keyword evidence="2" id="KW-1185">Reference proteome</keyword>
<dbReference type="Proteomes" id="UP000792457">
    <property type="component" value="Unassembled WGS sequence"/>
</dbReference>
<reference evidence="1" key="1">
    <citation type="submission" date="2013-04" db="EMBL/GenBank/DDBJ databases">
        <authorList>
            <person name="Qu J."/>
            <person name="Murali S.C."/>
            <person name="Bandaranaike D."/>
            <person name="Bellair M."/>
            <person name="Blankenburg K."/>
            <person name="Chao H."/>
            <person name="Dinh H."/>
            <person name="Doddapaneni H."/>
            <person name="Downs B."/>
            <person name="Dugan-Rocha S."/>
            <person name="Elkadiri S."/>
            <person name="Gnanaolivu R.D."/>
            <person name="Hernandez B."/>
            <person name="Javaid M."/>
            <person name="Jayaseelan J.C."/>
            <person name="Lee S."/>
            <person name="Li M."/>
            <person name="Ming W."/>
            <person name="Munidasa M."/>
            <person name="Muniz J."/>
            <person name="Nguyen L."/>
            <person name="Ongeri F."/>
            <person name="Osuji N."/>
            <person name="Pu L.-L."/>
            <person name="Puazo M."/>
            <person name="Qu C."/>
            <person name="Quiroz J."/>
            <person name="Raj R."/>
            <person name="Weissenberger G."/>
            <person name="Xin Y."/>
            <person name="Zou X."/>
            <person name="Han Y."/>
            <person name="Richards S."/>
            <person name="Worley K."/>
            <person name="Muzny D."/>
            <person name="Gibbs R."/>
        </authorList>
    </citation>
    <scope>NUCLEOTIDE SEQUENCE</scope>
    <source>
        <strain evidence="1">Sampled in the wild</strain>
    </source>
</reference>
<gene>
    <name evidence="1" type="ORF">J437_LFUL014745</name>
</gene>
<evidence type="ECO:0000313" key="1">
    <source>
        <dbReference type="EMBL" id="KAG8235806.1"/>
    </source>
</evidence>
<dbReference type="EMBL" id="KZ308953">
    <property type="protein sequence ID" value="KAG8235806.1"/>
    <property type="molecule type" value="Genomic_DNA"/>
</dbReference>
<organism evidence="1 2">
    <name type="scientific">Ladona fulva</name>
    <name type="common">Scarce chaser dragonfly</name>
    <name type="synonym">Libellula fulva</name>
    <dbReference type="NCBI Taxonomy" id="123851"/>
    <lineage>
        <taxon>Eukaryota</taxon>
        <taxon>Metazoa</taxon>
        <taxon>Ecdysozoa</taxon>
        <taxon>Arthropoda</taxon>
        <taxon>Hexapoda</taxon>
        <taxon>Insecta</taxon>
        <taxon>Pterygota</taxon>
        <taxon>Palaeoptera</taxon>
        <taxon>Odonata</taxon>
        <taxon>Epiprocta</taxon>
        <taxon>Anisoptera</taxon>
        <taxon>Libelluloidea</taxon>
        <taxon>Libellulidae</taxon>
        <taxon>Ladona</taxon>
    </lineage>
</organism>
<evidence type="ECO:0000313" key="2">
    <source>
        <dbReference type="Proteomes" id="UP000792457"/>
    </source>
</evidence>
<proteinExistence type="predicted"/>
<reference evidence="1" key="2">
    <citation type="submission" date="2017-10" db="EMBL/GenBank/DDBJ databases">
        <title>Ladona fulva Genome sequencing and assembly.</title>
        <authorList>
            <person name="Murali S."/>
            <person name="Richards S."/>
            <person name="Bandaranaike D."/>
            <person name="Bellair M."/>
            <person name="Blankenburg K."/>
            <person name="Chao H."/>
            <person name="Dinh H."/>
            <person name="Doddapaneni H."/>
            <person name="Dugan-Rocha S."/>
            <person name="Elkadiri S."/>
            <person name="Gnanaolivu R."/>
            <person name="Hernandez B."/>
            <person name="Skinner E."/>
            <person name="Javaid M."/>
            <person name="Lee S."/>
            <person name="Li M."/>
            <person name="Ming W."/>
            <person name="Munidasa M."/>
            <person name="Muniz J."/>
            <person name="Nguyen L."/>
            <person name="Hughes D."/>
            <person name="Osuji N."/>
            <person name="Pu L.-L."/>
            <person name="Puazo M."/>
            <person name="Qu C."/>
            <person name="Quiroz J."/>
            <person name="Raj R."/>
            <person name="Weissenberger G."/>
            <person name="Xin Y."/>
            <person name="Zou X."/>
            <person name="Han Y."/>
            <person name="Worley K."/>
            <person name="Muzny D."/>
            <person name="Gibbs R."/>
        </authorList>
    </citation>
    <scope>NUCLEOTIDE SEQUENCE</scope>
    <source>
        <strain evidence="1">Sampled in the wild</strain>
    </source>
</reference>
<name>A0A8K0P6N3_LADFU</name>
<sequence>MTLGLLMTTVVAETKSLANFHVPGVVSSEGNVMSLHLFNNSCETVTKEVYVCVQESIVKQWLILYGEGMIKEAIADVDRVMV</sequence>
<dbReference type="AlphaFoldDB" id="A0A8K0P6N3"/>